<reference evidence="1" key="1">
    <citation type="journal article" date="2023" name="Mol. Ecol. Resour.">
        <title>Chromosome-level genome assembly of a triploid poplar Populus alba 'Berolinensis'.</title>
        <authorList>
            <person name="Chen S."/>
            <person name="Yu Y."/>
            <person name="Wang X."/>
            <person name="Wang S."/>
            <person name="Zhang T."/>
            <person name="Zhou Y."/>
            <person name="He R."/>
            <person name="Meng N."/>
            <person name="Wang Y."/>
            <person name="Liu W."/>
            <person name="Liu Z."/>
            <person name="Liu J."/>
            <person name="Guo Q."/>
            <person name="Huang H."/>
            <person name="Sederoff R.R."/>
            <person name="Wang G."/>
            <person name="Qu G."/>
            <person name="Chen S."/>
        </authorList>
    </citation>
    <scope>NUCLEOTIDE SEQUENCE</scope>
    <source>
        <strain evidence="1">SC-2020</strain>
    </source>
</reference>
<dbReference type="Proteomes" id="UP001164929">
    <property type="component" value="Chromosome 9"/>
</dbReference>
<evidence type="ECO:0000313" key="2">
    <source>
        <dbReference type="Proteomes" id="UP001164929"/>
    </source>
</evidence>
<keyword evidence="2" id="KW-1185">Reference proteome</keyword>
<dbReference type="EMBL" id="JAQIZT010000009">
    <property type="protein sequence ID" value="KAJ6983954.1"/>
    <property type="molecule type" value="Genomic_DNA"/>
</dbReference>
<dbReference type="PANTHER" id="PTHR45763">
    <property type="entry name" value="HYDROLASE, ALPHA/BETA FOLD FAMILY PROTEIN, EXPRESSED-RELATED"/>
    <property type="match status" value="1"/>
</dbReference>
<protein>
    <submittedName>
        <fullName evidence="1">Uncharacterized protein</fullName>
    </submittedName>
</protein>
<gene>
    <name evidence="1" type="ORF">NC653_022238</name>
</gene>
<accession>A0AAD6MF17</accession>
<comment type="caution">
    <text evidence="1">The sequence shown here is derived from an EMBL/GenBank/DDBJ whole genome shotgun (WGS) entry which is preliminary data.</text>
</comment>
<dbReference type="AlphaFoldDB" id="A0AAD6MF17"/>
<proteinExistence type="predicted"/>
<sequence length="162" mass="18867">MVYQGNRTSSTTELISHQTIPSWKAHQESNLEIGRYLAYREQGVHQETNLSTYVIIVHGFGKSSKEMKFSGTSSTYITFSSSSFTFHHKLRHSYWELQIKVEHRERDMKGEGELGPRVMIRRGLGIYLYFLLYDRAGYGESDPNLRRISVKMLKHLTFKELA</sequence>
<evidence type="ECO:0000313" key="1">
    <source>
        <dbReference type="EMBL" id="KAJ6983954.1"/>
    </source>
</evidence>
<organism evidence="1 2">
    <name type="scientific">Populus alba x Populus x berolinensis</name>
    <dbReference type="NCBI Taxonomy" id="444605"/>
    <lineage>
        <taxon>Eukaryota</taxon>
        <taxon>Viridiplantae</taxon>
        <taxon>Streptophyta</taxon>
        <taxon>Embryophyta</taxon>
        <taxon>Tracheophyta</taxon>
        <taxon>Spermatophyta</taxon>
        <taxon>Magnoliopsida</taxon>
        <taxon>eudicotyledons</taxon>
        <taxon>Gunneridae</taxon>
        <taxon>Pentapetalae</taxon>
        <taxon>rosids</taxon>
        <taxon>fabids</taxon>
        <taxon>Malpighiales</taxon>
        <taxon>Salicaceae</taxon>
        <taxon>Saliceae</taxon>
        <taxon>Populus</taxon>
    </lineage>
</organism>
<dbReference type="PANTHER" id="PTHR45763:SF28">
    <property type="entry name" value="ALPHA_BETA-HYDROLASES SUPERFAMILY PROTEIN"/>
    <property type="match status" value="1"/>
</dbReference>
<name>A0AAD6MF17_9ROSI</name>